<sequence length="322" mass="34228">MSSATLRLSLLAFAAAGATASLPAAVNFEKQILPVLEAKCLSCHKAAFMEDGKLKKPKADLRLDAAWAMLKGAESGPALVPGNLAKSYMYEVVNLPKDDDMFMPPKGDPMTPDEIKLLKEWIEGGADFGGWKGNMEGAPKEAEPAKAAVTKVREHETFYAKLQEGVKPAETAAIDQAKAGGAQIATLKMDSPLLRADFLTGVSKCTDETITVLLPLKEQVAQIDLGRTAITDTALKTLAQFPRLASLDLRQTKITDAGLASLAGLKNLQNLNLFGTAITDTGVKHLSGIKSLKTVSLYQTQATPAAVKELTDAIPGIKVTLK</sequence>
<feature type="chain" id="PRO_5030680829" description="Cytochrome c domain-containing protein" evidence="5">
    <location>
        <begin position="21"/>
        <end position="322"/>
    </location>
</feature>
<proteinExistence type="predicted"/>
<keyword evidence="1 4" id="KW-0349">Heme</keyword>
<dbReference type="InterPro" id="IPR011429">
    <property type="entry name" value="Cyt_c_Planctomycete-type"/>
</dbReference>
<dbReference type="Proteomes" id="UP000534294">
    <property type="component" value="Unassembled WGS sequence"/>
</dbReference>
<evidence type="ECO:0000256" key="1">
    <source>
        <dbReference type="ARBA" id="ARBA00022617"/>
    </source>
</evidence>
<evidence type="ECO:0000256" key="2">
    <source>
        <dbReference type="ARBA" id="ARBA00022723"/>
    </source>
</evidence>
<evidence type="ECO:0000256" key="5">
    <source>
        <dbReference type="SAM" id="SignalP"/>
    </source>
</evidence>
<dbReference type="RefSeq" id="WP_184212097.1">
    <property type="nucleotide sequence ID" value="NZ_JACHIF010000010.1"/>
</dbReference>
<evidence type="ECO:0000313" key="7">
    <source>
        <dbReference type="EMBL" id="MBB5039902.1"/>
    </source>
</evidence>
<feature type="signal peptide" evidence="5">
    <location>
        <begin position="1"/>
        <end position="20"/>
    </location>
</feature>
<dbReference type="GO" id="GO:0046872">
    <property type="term" value="F:metal ion binding"/>
    <property type="evidence" value="ECO:0007669"/>
    <property type="project" value="UniProtKB-KW"/>
</dbReference>
<protein>
    <recommendedName>
        <fullName evidence="6">Cytochrome c domain-containing protein</fullName>
    </recommendedName>
</protein>
<keyword evidence="2 4" id="KW-0479">Metal-binding</keyword>
<feature type="domain" description="Cytochrome c" evidence="6">
    <location>
        <begin position="24"/>
        <end position="126"/>
    </location>
</feature>
<dbReference type="InterPro" id="IPR001611">
    <property type="entry name" value="Leu-rich_rpt"/>
</dbReference>
<evidence type="ECO:0000313" key="8">
    <source>
        <dbReference type="Proteomes" id="UP000534294"/>
    </source>
</evidence>
<dbReference type="GO" id="GO:0020037">
    <property type="term" value="F:heme binding"/>
    <property type="evidence" value="ECO:0007669"/>
    <property type="project" value="InterPro"/>
</dbReference>
<dbReference type="Pfam" id="PF07635">
    <property type="entry name" value="PSCyt1"/>
    <property type="match status" value="1"/>
</dbReference>
<evidence type="ECO:0000256" key="4">
    <source>
        <dbReference type="PROSITE-ProRule" id="PRU00433"/>
    </source>
</evidence>
<dbReference type="PANTHER" id="PTHR35889:SF3">
    <property type="entry name" value="F-BOX DOMAIN-CONTAINING PROTEIN"/>
    <property type="match status" value="1"/>
</dbReference>
<keyword evidence="5" id="KW-0732">Signal</keyword>
<organism evidence="7 8">
    <name type="scientific">Prosthecobacter dejongeii</name>
    <dbReference type="NCBI Taxonomy" id="48465"/>
    <lineage>
        <taxon>Bacteria</taxon>
        <taxon>Pseudomonadati</taxon>
        <taxon>Verrucomicrobiota</taxon>
        <taxon>Verrucomicrobiia</taxon>
        <taxon>Verrucomicrobiales</taxon>
        <taxon>Verrucomicrobiaceae</taxon>
        <taxon>Prosthecobacter</taxon>
    </lineage>
</organism>
<dbReference type="PROSITE" id="PS51007">
    <property type="entry name" value="CYTC"/>
    <property type="match status" value="1"/>
</dbReference>
<accession>A0A7W8DRY4</accession>
<dbReference type="AlphaFoldDB" id="A0A7W8DRY4"/>
<dbReference type="EMBL" id="JACHIF010000010">
    <property type="protein sequence ID" value="MBB5039902.1"/>
    <property type="molecule type" value="Genomic_DNA"/>
</dbReference>
<dbReference type="InterPro" id="IPR009056">
    <property type="entry name" value="Cyt_c-like_dom"/>
</dbReference>
<dbReference type="Pfam" id="PF13516">
    <property type="entry name" value="LRR_6"/>
    <property type="match status" value="2"/>
</dbReference>
<evidence type="ECO:0000259" key="6">
    <source>
        <dbReference type="PROSITE" id="PS51007"/>
    </source>
</evidence>
<dbReference type="GO" id="GO:0009055">
    <property type="term" value="F:electron transfer activity"/>
    <property type="evidence" value="ECO:0007669"/>
    <property type="project" value="InterPro"/>
</dbReference>
<keyword evidence="8" id="KW-1185">Reference proteome</keyword>
<keyword evidence="3 4" id="KW-0408">Iron</keyword>
<dbReference type="SUPFAM" id="SSF52047">
    <property type="entry name" value="RNI-like"/>
    <property type="match status" value="1"/>
</dbReference>
<dbReference type="SUPFAM" id="SSF46626">
    <property type="entry name" value="Cytochrome c"/>
    <property type="match status" value="1"/>
</dbReference>
<dbReference type="PANTHER" id="PTHR35889">
    <property type="entry name" value="CYCLOINULO-OLIGOSACCHARIDE FRUCTANOTRANSFERASE-RELATED"/>
    <property type="match status" value="1"/>
</dbReference>
<dbReference type="InterPro" id="IPR036909">
    <property type="entry name" value="Cyt_c-like_dom_sf"/>
</dbReference>
<evidence type="ECO:0000256" key="3">
    <source>
        <dbReference type="ARBA" id="ARBA00023004"/>
    </source>
</evidence>
<comment type="caution">
    <text evidence="7">The sequence shown here is derived from an EMBL/GenBank/DDBJ whole genome shotgun (WGS) entry which is preliminary data.</text>
</comment>
<dbReference type="Gene3D" id="3.80.10.10">
    <property type="entry name" value="Ribonuclease Inhibitor"/>
    <property type="match status" value="1"/>
</dbReference>
<reference evidence="7 8" key="1">
    <citation type="submission" date="2020-08" db="EMBL/GenBank/DDBJ databases">
        <title>Genomic Encyclopedia of Type Strains, Phase IV (KMG-IV): sequencing the most valuable type-strain genomes for metagenomic binning, comparative biology and taxonomic classification.</title>
        <authorList>
            <person name="Goeker M."/>
        </authorList>
    </citation>
    <scope>NUCLEOTIDE SEQUENCE [LARGE SCALE GENOMIC DNA]</scope>
    <source>
        <strain evidence="7 8">DSM 12251</strain>
    </source>
</reference>
<name>A0A7W8DRY4_9BACT</name>
<dbReference type="InterPro" id="IPR032675">
    <property type="entry name" value="LRR_dom_sf"/>
</dbReference>
<gene>
    <name evidence="7" type="ORF">HNQ64_004180</name>
</gene>